<evidence type="ECO:0000259" key="9">
    <source>
        <dbReference type="Pfam" id="PF07156"/>
    </source>
</evidence>
<dbReference type="Proteomes" id="UP001197093">
    <property type="component" value="Unassembled WGS sequence"/>
</dbReference>
<protein>
    <recommendedName>
        <fullName evidence="9">Prenylcysteine lyase domain-containing protein</fullName>
    </recommendedName>
</protein>
<dbReference type="Pfam" id="PF13450">
    <property type="entry name" value="NAD_binding_8"/>
    <property type="match status" value="1"/>
</dbReference>
<evidence type="ECO:0000313" key="11">
    <source>
        <dbReference type="Proteomes" id="UP001197093"/>
    </source>
</evidence>
<name>A0AAD4I3Y9_9PEZI</name>
<evidence type="ECO:0000313" key="10">
    <source>
        <dbReference type="EMBL" id="KAG7294151.1"/>
    </source>
</evidence>
<keyword evidence="4 8" id="KW-0732">Signal</keyword>
<dbReference type="InterPro" id="IPR036188">
    <property type="entry name" value="FAD/NAD-bd_sf"/>
</dbReference>
<feature type="domain" description="Prenylcysteine lyase" evidence="9">
    <location>
        <begin position="132"/>
        <end position="484"/>
    </location>
</feature>
<dbReference type="SUPFAM" id="SSF51905">
    <property type="entry name" value="FAD/NAD(P)-binding domain"/>
    <property type="match status" value="1"/>
</dbReference>
<keyword evidence="6" id="KW-0560">Oxidoreductase</keyword>
<keyword evidence="7" id="KW-0325">Glycoprotein</keyword>
<reference evidence="10" key="1">
    <citation type="submission" date="2023-02" db="EMBL/GenBank/DDBJ databases">
        <authorList>
            <person name="Palmer J.M."/>
        </authorList>
    </citation>
    <scope>NUCLEOTIDE SEQUENCE</scope>
    <source>
        <strain evidence="10">FW57</strain>
    </source>
</reference>
<dbReference type="GO" id="GO:0030328">
    <property type="term" value="P:prenylcysteine catabolic process"/>
    <property type="evidence" value="ECO:0007669"/>
    <property type="project" value="InterPro"/>
</dbReference>
<dbReference type="InterPro" id="IPR010795">
    <property type="entry name" value="Prenylcys_lyase"/>
</dbReference>
<keyword evidence="11" id="KW-1185">Reference proteome</keyword>
<dbReference type="GO" id="GO:0030327">
    <property type="term" value="P:prenylated protein catabolic process"/>
    <property type="evidence" value="ECO:0007669"/>
    <property type="project" value="TreeGrafter"/>
</dbReference>
<evidence type="ECO:0000256" key="2">
    <source>
        <dbReference type="ARBA" id="ARBA00009967"/>
    </source>
</evidence>
<dbReference type="InterPro" id="IPR017046">
    <property type="entry name" value="Prenylcysteine_Oxase1"/>
</dbReference>
<evidence type="ECO:0000256" key="1">
    <source>
        <dbReference type="ARBA" id="ARBA00001974"/>
    </source>
</evidence>
<dbReference type="Gene3D" id="3.50.50.60">
    <property type="entry name" value="FAD/NAD(P)-binding domain"/>
    <property type="match status" value="1"/>
</dbReference>
<dbReference type="PANTHER" id="PTHR15944">
    <property type="entry name" value="FARNESYLCYSTEINE LYASE"/>
    <property type="match status" value="1"/>
</dbReference>
<comment type="similarity">
    <text evidence="2">Belongs to the prenylcysteine oxidase family.</text>
</comment>
<evidence type="ECO:0000256" key="4">
    <source>
        <dbReference type="ARBA" id="ARBA00022729"/>
    </source>
</evidence>
<dbReference type="PIRSF" id="PIRSF036292">
    <property type="entry name" value="Prenylcysteine_oxidase"/>
    <property type="match status" value="1"/>
</dbReference>
<dbReference type="AlphaFoldDB" id="A0AAD4I3Y9"/>
<feature type="chain" id="PRO_5042189252" description="Prenylcysteine lyase domain-containing protein" evidence="8">
    <location>
        <begin position="21"/>
        <end position="494"/>
    </location>
</feature>
<dbReference type="PANTHER" id="PTHR15944:SF0">
    <property type="entry name" value="PRENYLCYSTEINE LYASE DOMAIN-CONTAINING PROTEIN"/>
    <property type="match status" value="1"/>
</dbReference>
<gene>
    <name evidence="10" type="ORF">NEMBOFW57_004219</name>
</gene>
<dbReference type="GO" id="GO:0001735">
    <property type="term" value="F:prenylcysteine oxidase activity"/>
    <property type="evidence" value="ECO:0007669"/>
    <property type="project" value="InterPro"/>
</dbReference>
<evidence type="ECO:0000256" key="6">
    <source>
        <dbReference type="ARBA" id="ARBA00023002"/>
    </source>
</evidence>
<keyword evidence="5" id="KW-0274">FAD</keyword>
<evidence type="ECO:0000256" key="7">
    <source>
        <dbReference type="ARBA" id="ARBA00023180"/>
    </source>
</evidence>
<evidence type="ECO:0000256" key="3">
    <source>
        <dbReference type="ARBA" id="ARBA00022630"/>
    </source>
</evidence>
<keyword evidence="3" id="KW-0285">Flavoprotein</keyword>
<dbReference type="Pfam" id="PF07156">
    <property type="entry name" value="Prenylcys_lyase"/>
    <property type="match status" value="1"/>
</dbReference>
<comment type="cofactor">
    <cofactor evidence="1">
        <name>FAD</name>
        <dbReference type="ChEBI" id="CHEBI:57692"/>
    </cofactor>
</comment>
<proteinExistence type="inferred from homology"/>
<evidence type="ECO:0000256" key="5">
    <source>
        <dbReference type="ARBA" id="ARBA00022827"/>
    </source>
</evidence>
<comment type="caution">
    <text evidence="10">The sequence shown here is derived from an EMBL/GenBank/DDBJ whole genome shotgun (WGS) entry which is preliminary data.</text>
</comment>
<evidence type="ECO:0000256" key="8">
    <source>
        <dbReference type="SAM" id="SignalP"/>
    </source>
</evidence>
<feature type="signal peptide" evidence="8">
    <location>
        <begin position="1"/>
        <end position="20"/>
    </location>
</feature>
<accession>A0AAD4I3Y9</accession>
<dbReference type="EMBL" id="JAHCVI010000001">
    <property type="protein sequence ID" value="KAG7294151.1"/>
    <property type="molecule type" value="Genomic_DNA"/>
</dbReference>
<sequence>MKLHFNAATVAVSLLGLSQAQTPQSRQIAIIGAGPAGASSAYFLQKFAAEAGVNVNITVFEKTDRIGGRTRTINPFEDPAQRVEQGASIFVQANQIMYNAMTEFGLSPRTPDPDADPVMGIWDGDCFVFTIDQSAPTWWNTIKVALKYGLTAPQRAQTLTAATITKFLRIYNAPYFPFQSLTQRAQELDLTSATGVTGEQFLSQNNIGARYAHDLIQASTRVNYASNLANLHGLTTMASLGAQGATAVQGGNWQIFHEMAQRSGATISLNTAVVGIQKTGSQYTIQTTPGSTPGNPTAHPVNFDNVIIANPYQFSGISAGQGVFQGPIEQIAYVQLHVTIFSSPRRLSPGYFDLPNSATAPGTVLTTLAQSDTSTSGVDGVGKAGFFSISIIAKATNPQTQQQEYVYKIFSPQVVTASFLSPISWYKPHVFNSYPKSTPRVTFQDPIVGAGVYYTSGMEAFISTMETSALMGKNVARLIVDNMLGTSSGGPVTP</sequence>
<organism evidence="10 11">
    <name type="scientific">Staphylotrichum longicolle</name>
    <dbReference type="NCBI Taxonomy" id="669026"/>
    <lineage>
        <taxon>Eukaryota</taxon>
        <taxon>Fungi</taxon>
        <taxon>Dikarya</taxon>
        <taxon>Ascomycota</taxon>
        <taxon>Pezizomycotina</taxon>
        <taxon>Sordariomycetes</taxon>
        <taxon>Sordariomycetidae</taxon>
        <taxon>Sordariales</taxon>
        <taxon>Chaetomiaceae</taxon>
        <taxon>Staphylotrichum</taxon>
    </lineage>
</organism>